<proteinExistence type="predicted"/>
<comment type="caution">
    <text evidence="2">The sequence shown here is derived from an EMBL/GenBank/DDBJ whole genome shotgun (WGS) entry which is preliminary data.</text>
</comment>
<dbReference type="InterPro" id="IPR002716">
    <property type="entry name" value="PIN_dom"/>
</dbReference>
<evidence type="ECO:0000313" key="3">
    <source>
        <dbReference type="Proteomes" id="UP001571980"/>
    </source>
</evidence>
<dbReference type="EMBL" id="JARRIG010000003">
    <property type="protein sequence ID" value="MFA4804141.1"/>
    <property type="molecule type" value="Genomic_DNA"/>
</dbReference>
<keyword evidence="3" id="KW-1185">Reference proteome</keyword>
<evidence type="ECO:0000259" key="1">
    <source>
        <dbReference type="Pfam" id="PF13470"/>
    </source>
</evidence>
<gene>
    <name evidence="2" type="ORF">P8X34_05220</name>
</gene>
<dbReference type="Proteomes" id="UP001571980">
    <property type="component" value="Unassembled WGS sequence"/>
</dbReference>
<dbReference type="SUPFAM" id="SSF88723">
    <property type="entry name" value="PIN domain-like"/>
    <property type="match status" value="1"/>
</dbReference>
<protein>
    <submittedName>
        <fullName evidence="2">Toxin-antitoxin system toxin component, PIN family</fullName>
    </submittedName>
</protein>
<dbReference type="PANTHER" id="PTHR34610">
    <property type="entry name" value="SSL7007 PROTEIN"/>
    <property type="match status" value="1"/>
</dbReference>
<feature type="domain" description="PIN" evidence="1">
    <location>
        <begin position="14"/>
        <end position="131"/>
    </location>
</feature>
<dbReference type="NCBIfam" id="TIGR00305">
    <property type="entry name" value="putative toxin-antitoxin system toxin component, PIN family"/>
    <property type="match status" value="1"/>
</dbReference>
<accession>A0ABV4T358</accession>
<dbReference type="InterPro" id="IPR029060">
    <property type="entry name" value="PIN-like_dom_sf"/>
</dbReference>
<dbReference type="PANTHER" id="PTHR34610:SF3">
    <property type="entry name" value="SSL7007 PROTEIN"/>
    <property type="match status" value="1"/>
</dbReference>
<reference evidence="2 3" key="1">
    <citation type="submission" date="2023-03" db="EMBL/GenBank/DDBJ databases">
        <title>Speciation in Pyrococcus: adaptation to high temperature as a mechanism.</title>
        <authorList>
            <person name="Gu J."/>
        </authorList>
    </citation>
    <scope>NUCLEOTIDE SEQUENCE [LARGE SCALE GENOMIC DNA]</scope>
    <source>
        <strain evidence="2 3">LMOA34</strain>
    </source>
</reference>
<sequence>MEANRKEAKGARPRVVINTSVLFSGAISTKGYAFEVLELLAEGHIVNYVSEWVLREYQGKLTSKKALKYLSPEEAEGYINLIRSHSKIVPIKHSFQNSKLILEKVSEFEDIPFLDVVYNAKAEFLIIYDRKHLLKIRGKNKRFKLNDHEFYILTPQEFIALQCIDSEFTPR</sequence>
<dbReference type="Pfam" id="PF13470">
    <property type="entry name" value="PIN_3"/>
    <property type="match status" value="1"/>
</dbReference>
<organism evidence="2 3">
    <name type="scientific">Pyrococcus kukulkanii</name>
    <dbReference type="NCBI Taxonomy" id="1609559"/>
    <lineage>
        <taxon>Archaea</taxon>
        <taxon>Methanobacteriati</taxon>
        <taxon>Methanobacteriota</taxon>
        <taxon>Thermococci</taxon>
        <taxon>Thermococcales</taxon>
        <taxon>Thermococcaceae</taxon>
        <taxon>Pyrococcus</taxon>
    </lineage>
</organism>
<dbReference type="RefSeq" id="WP_372823539.1">
    <property type="nucleotide sequence ID" value="NZ_JARRIF010000002.1"/>
</dbReference>
<evidence type="ECO:0000313" key="2">
    <source>
        <dbReference type="EMBL" id="MFA4804141.1"/>
    </source>
</evidence>
<dbReference type="InterPro" id="IPR002850">
    <property type="entry name" value="PIN_toxin-like"/>
</dbReference>
<name>A0ABV4T358_9EURY</name>